<evidence type="ECO:0000259" key="1">
    <source>
        <dbReference type="Pfam" id="PF13182"/>
    </source>
</evidence>
<dbReference type="EMBL" id="MPIN01000039">
    <property type="protein sequence ID" value="OJH33414.1"/>
    <property type="molecule type" value="Genomic_DNA"/>
</dbReference>
<gene>
    <name evidence="2" type="ORF">BON30_48875</name>
</gene>
<dbReference type="STRING" id="83449.BON30_48875"/>
<keyword evidence="3" id="KW-1185">Reference proteome</keyword>
<accession>A0A1L9ATV7</accession>
<comment type="caution">
    <text evidence="2">The sequence shown here is derived from an EMBL/GenBank/DDBJ whole genome shotgun (WGS) entry which is preliminary data.</text>
</comment>
<protein>
    <recommendedName>
        <fullName evidence="1">DUF4007 domain-containing protein</fullName>
    </recommendedName>
</protein>
<dbReference type="Proteomes" id="UP000182229">
    <property type="component" value="Unassembled WGS sequence"/>
</dbReference>
<organism evidence="2 3">
    <name type="scientific">Cystobacter ferrugineus</name>
    <dbReference type="NCBI Taxonomy" id="83449"/>
    <lineage>
        <taxon>Bacteria</taxon>
        <taxon>Pseudomonadati</taxon>
        <taxon>Myxococcota</taxon>
        <taxon>Myxococcia</taxon>
        <taxon>Myxococcales</taxon>
        <taxon>Cystobacterineae</taxon>
        <taxon>Archangiaceae</taxon>
        <taxon>Cystobacter</taxon>
    </lineage>
</organism>
<evidence type="ECO:0000313" key="3">
    <source>
        <dbReference type="Proteomes" id="UP000182229"/>
    </source>
</evidence>
<reference evidence="3" key="1">
    <citation type="submission" date="2016-11" db="EMBL/GenBank/DDBJ databases">
        <authorList>
            <person name="Shukria A."/>
            <person name="Stevens D.C."/>
        </authorList>
    </citation>
    <scope>NUCLEOTIDE SEQUENCE [LARGE SCALE GENOMIC DNA]</scope>
    <source>
        <strain evidence="3">Cbfe23</strain>
    </source>
</reference>
<dbReference type="InterPro" id="IPR025248">
    <property type="entry name" value="DUF4007"/>
</dbReference>
<evidence type="ECO:0000313" key="2">
    <source>
        <dbReference type="EMBL" id="OJH33414.1"/>
    </source>
</evidence>
<dbReference type="AlphaFoldDB" id="A0A1L9ATV7"/>
<name>A0A1L9ATV7_9BACT</name>
<sequence length="171" mass="19135">MRVSPSYRFSGHETFPCRYAWLPKAIGVIATEPAVLADDKKAMVALGLGKNMVRATRFWVQASGMATLGANGQFAITPLGEQILGEFGLDPFLEDVRTLWLLHWQLSSHVAEPLFAWDFLLNRWPHPELSKSAALRAFRHESDRMDRERELSDSTFAIFGQPRAIGHAALG</sequence>
<dbReference type="OrthoDB" id="747541at2"/>
<feature type="domain" description="DUF4007" evidence="1">
    <location>
        <begin position="9"/>
        <end position="156"/>
    </location>
</feature>
<proteinExistence type="predicted"/>
<dbReference type="Pfam" id="PF13182">
    <property type="entry name" value="DUF4007"/>
    <property type="match status" value="1"/>
</dbReference>
<dbReference type="RefSeq" id="WP_071905543.1">
    <property type="nucleotide sequence ID" value="NZ_MPIN01000039.1"/>
</dbReference>
<reference evidence="2 3" key="2">
    <citation type="submission" date="2016-12" db="EMBL/GenBank/DDBJ databases">
        <title>Draft Genome Sequence of Cystobacter ferrugineus Strain Cbfe23.</title>
        <authorList>
            <person name="Akbar S."/>
            <person name="Dowd S.E."/>
            <person name="Stevens D.C."/>
        </authorList>
    </citation>
    <scope>NUCLEOTIDE SEQUENCE [LARGE SCALE GENOMIC DNA]</scope>
    <source>
        <strain evidence="2 3">Cbfe23</strain>
    </source>
</reference>